<gene>
    <name evidence="2" type="primary">BnaC06g29890D</name>
    <name evidence="1" type="ORF">DARMORV10_C06P40850.1</name>
    <name evidence="2" type="ORF">GSBRNA2T00054854001</name>
</gene>
<reference evidence="1" key="3">
    <citation type="submission" date="2021-01" db="EMBL/GenBank/DDBJ databases">
        <authorList>
            <consortium name="Genoscope - CEA"/>
            <person name="William W."/>
        </authorList>
    </citation>
    <scope>NUCLEOTIDE SEQUENCE</scope>
</reference>
<accession>A0A078H9R7</accession>
<evidence type="ECO:0000313" key="3">
    <source>
        <dbReference type="Proteomes" id="UP000028999"/>
    </source>
</evidence>
<name>A0A078H9R7_BRANA</name>
<keyword evidence="3" id="KW-1185">Reference proteome</keyword>
<protein>
    <submittedName>
        <fullName evidence="1">(rape) hypothetical protein</fullName>
    </submittedName>
    <submittedName>
        <fullName evidence="2">BnaC06g29890D protein</fullName>
    </submittedName>
</protein>
<evidence type="ECO:0000313" key="1">
    <source>
        <dbReference type="EMBL" id="CAF2062985.1"/>
    </source>
</evidence>
<dbReference type="Gramene" id="CDY33563">
    <property type="protein sequence ID" value="CDY33563"/>
    <property type="gene ID" value="GSBRNA2T00054854001"/>
</dbReference>
<organism evidence="2 3">
    <name type="scientific">Brassica napus</name>
    <name type="common">Rape</name>
    <dbReference type="NCBI Taxonomy" id="3708"/>
    <lineage>
        <taxon>Eukaryota</taxon>
        <taxon>Viridiplantae</taxon>
        <taxon>Streptophyta</taxon>
        <taxon>Embryophyta</taxon>
        <taxon>Tracheophyta</taxon>
        <taxon>Spermatophyta</taxon>
        <taxon>Magnoliopsida</taxon>
        <taxon>eudicotyledons</taxon>
        <taxon>Gunneridae</taxon>
        <taxon>Pentapetalae</taxon>
        <taxon>rosids</taxon>
        <taxon>malvids</taxon>
        <taxon>Brassicales</taxon>
        <taxon>Brassicaceae</taxon>
        <taxon>Brassiceae</taxon>
        <taxon>Brassica</taxon>
    </lineage>
</organism>
<reference evidence="2 3" key="1">
    <citation type="journal article" date="2014" name="Science">
        <title>Plant genetics. Early allopolyploid evolution in the post-Neolithic Brassica napus oilseed genome.</title>
        <authorList>
            <person name="Chalhoub B."/>
            <person name="Denoeud F."/>
            <person name="Liu S."/>
            <person name="Parkin I.A."/>
            <person name="Tang H."/>
            <person name="Wang X."/>
            <person name="Chiquet J."/>
            <person name="Belcram H."/>
            <person name="Tong C."/>
            <person name="Samans B."/>
            <person name="Correa M."/>
            <person name="Da Silva C."/>
            <person name="Just J."/>
            <person name="Falentin C."/>
            <person name="Koh C.S."/>
            <person name="Le Clainche I."/>
            <person name="Bernard M."/>
            <person name="Bento P."/>
            <person name="Noel B."/>
            <person name="Labadie K."/>
            <person name="Alberti A."/>
            <person name="Charles M."/>
            <person name="Arnaud D."/>
            <person name="Guo H."/>
            <person name="Daviaud C."/>
            <person name="Alamery S."/>
            <person name="Jabbari K."/>
            <person name="Zhao M."/>
            <person name="Edger P.P."/>
            <person name="Chelaifa H."/>
            <person name="Tack D."/>
            <person name="Lassalle G."/>
            <person name="Mestiri I."/>
            <person name="Schnel N."/>
            <person name="Le Paslier M.C."/>
            <person name="Fan G."/>
            <person name="Renault V."/>
            <person name="Bayer P.E."/>
            <person name="Golicz A.A."/>
            <person name="Manoli S."/>
            <person name="Lee T.H."/>
            <person name="Thi V.H."/>
            <person name="Chalabi S."/>
            <person name="Hu Q."/>
            <person name="Fan C."/>
            <person name="Tollenaere R."/>
            <person name="Lu Y."/>
            <person name="Battail C."/>
            <person name="Shen J."/>
            <person name="Sidebottom C.H."/>
            <person name="Wang X."/>
            <person name="Canaguier A."/>
            <person name="Chauveau A."/>
            <person name="Berard A."/>
            <person name="Deniot G."/>
            <person name="Guan M."/>
            <person name="Liu Z."/>
            <person name="Sun F."/>
            <person name="Lim Y.P."/>
            <person name="Lyons E."/>
            <person name="Town C.D."/>
            <person name="Bancroft I."/>
            <person name="Wang X."/>
            <person name="Meng J."/>
            <person name="Ma J."/>
            <person name="Pires J.C."/>
            <person name="King G.J."/>
            <person name="Brunel D."/>
            <person name="Delourme R."/>
            <person name="Renard M."/>
            <person name="Aury J.M."/>
            <person name="Adams K.L."/>
            <person name="Batley J."/>
            <person name="Snowdon R.J."/>
            <person name="Tost J."/>
            <person name="Edwards D."/>
            <person name="Zhou Y."/>
            <person name="Hua W."/>
            <person name="Sharpe A.G."/>
            <person name="Paterson A.H."/>
            <person name="Guan C."/>
            <person name="Wincker P."/>
        </authorList>
    </citation>
    <scope>NUCLEOTIDE SEQUENCE [LARGE SCALE GENOMIC DNA]</scope>
    <source>
        <strain evidence="3">cv. Darmor-bzh</strain>
    </source>
</reference>
<dbReference type="AlphaFoldDB" id="A0A078H9R7"/>
<sequence>MAARSGQLVYVQPVSQGTPPLPPMLSRTTCPILEASRCSCSWPAAAAMRFPTVHDGSTATLQRSRPISGYADSFPDETAKASCCS</sequence>
<proteinExistence type="predicted"/>
<dbReference type="Proteomes" id="UP000028999">
    <property type="component" value="Unassembled WGS sequence"/>
</dbReference>
<dbReference type="PaxDb" id="3708-A0A078H9R7"/>
<dbReference type="EMBL" id="LK032317">
    <property type="protein sequence ID" value="CDY33563.1"/>
    <property type="molecule type" value="Genomic_DNA"/>
</dbReference>
<dbReference type="Proteomes" id="UP001295469">
    <property type="component" value="Chromosome C06"/>
</dbReference>
<dbReference type="EMBL" id="HG994370">
    <property type="protein sequence ID" value="CAF2062985.1"/>
    <property type="molecule type" value="Genomic_DNA"/>
</dbReference>
<reference evidence="2" key="2">
    <citation type="submission" date="2014-06" db="EMBL/GenBank/DDBJ databases">
        <authorList>
            <person name="Genoscope - CEA"/>
        </authorList>
    </citation>
    <scope>NUCLEOTIDE SEQUENCE</scope>
</reference>
<evidence type="ECO:0000313" key="2">
    <source>
        <dbReference type="EMBL" id="CDY33563.1"/>
    </source>
</evidence>